<sequence length="379" mass="41664">MVSLYTANIHGFPELGEWQHRSLNGSVLGVGGGGDPPADLLSLITIIGSSMSLVGLVFGFLVHSLFSDVRSIASTALMNLLATLFVAQVLFIIQVEKAPSSSPAVCLGLACSLRFFWLAMFAWVGVLAHHLLHILTGDKYSTRAVVTISTPIAAFPSSLAAASYPAPEKRNCSPLTNHVLTYSATAWGIPLFLSLAAALLYQQGGFHVQIISRKSFRNCWLLSAPPLRWTFDIPVALLTTFNIYAYVKTAVAIRYVASMQMERKIQKRMRRRRFRQLFLLVKLHALLGIIWALEMISDFAGSQALWSVFVVVFSLQGGFIALVYSCSVKVMKFYAEGVLSDWKHHSKHSTTFKKSLVSSSMSLSSSMELLTSEPTPQPL</sequence>
<feature type="transmembrane region" description="Helical" evidence="5">
    <location>
        <begin position="305"/>
        <end position="324"/>
    </location>
</feature>
<comment type="subcellular location">
    <subcellularLocation>
        <location evidence="1">Membrane</location>
        <topology evidence="1">Multi-pass membrane protein</topology>
    </subcellularLocation>
</comment>
<evidence type="ECO:0000256" key="4">
    <source>
        <dbReference type="ARBA" id="ARBA00023136"/>
    </source>
</evidence>
<keyword evidence="3 5" id="KW-1133">Transmembrane helix</keyword>
<reference evidence="7" key="2">
    <citation type="submission" date="2015-02" db="UniProtKB">
        <authorList>
            <consortium name="EnsemblMetazoa"/>
        </authorList>
    </citation>
    <scope>IDENTIFICATION</scope>
</reference>
<protein>
    <recommendedName>
        <fullName evidence="6">G-protein coupled receptors family 2 profile 2 domain-containing protein</fullName>
    </recommendedName>
</protein>
<keyword evidence="4 5" id="KW-0472">Membrane</keyword>
<evidence type="ECO:0000256" key="5">
    <source>
        <dbReference type="SAM" id="Phobius"/>
    </source>
</evidence>
<reference evidence="8" key="1">
    <citation type="submission" date="2011-05" db="EMBL/GenBank/DDBJ databases">
        <authorList>
            <person name="Richards S.R."/>
            <person name="Qu J."/>
            <person name="Jiang H."/>
            <person name="Jhangiani S.N."/>
            <person name="Agravi P."/>
            <person name="Goodspeed R."/>
            <person name="Gross S."/>
            <person name="Mandapat C."/>
            <person name="Jackson L."/>
            <person name="Mathew T."/>
            <person name="Pu L."/>
            <person name="Thornton R."/>
            <person name="Saada N."/>
            <person name="Wilczek-Boney K.B."/>
            <person name="Lee S."/>
            <person name="Kovar C."/>
            <person name="Wu Y."/>
            <person name="Scherer S.E."/>
            <person name="Worley K.C."/>
            <person name="Muzny D.M."/>
            <person name="Gibbs R."/>
        </authorList>
    </citation>
    <scope>NUCLEOTIDE SEQUENCE</scope>
    <source>
        <strain evidence="8">Brora</strain>
    </source>
</reference>
<dbReference type="OMA" id="WALEMIS"/>
<feature type="transmembrane region" description="Helical" evidence="5">
    <location>
        <begin position="40"/>
        <end position="62"/>
    </location>
</feature>
<evidence type="ECO:0000313" key="7">
    <source>
        <dbReference type="EnsemblMetazoa" id="SMAR004029-PA"/>
    </source>
</evidence>
<evidence type="ECO:0000256" key="1">
    <source>
        <dbReference type="ARBA" id="ARBA00004141"/>
    </source>
</evidence>
<dbReference type="GO" id="GO:0004930">
    <property type="term" value="F:G protein-coupled receptor activity"/>
    <property type="evidence" value="ECO:0007669"/>
    <property type="project" value="InterPro"/>
</dbReference>
<dbReference type="PROSITE" id="PS50261">
    <property type="entry name" value="G_PROTEIN_RECEP_F2_4"/>
    <property type="match status" value="1"/>
</dbReference>
<dbReference type="CDD" id="cd13952">
    <property type="entry name" value="7tm_classB"/>
    <property type="match status" value="1"/>
</dbReference>
<dbReference type="EMBL" id="JH431430">
    <property type="status" value="NOT_ANNOTATED_CDS"/>
    <property type="molecule type" value="Genomic_DNA"/>
</dbReference>
<dbReference type="PhylomeDB" id="T1ISF7"/>
<dbReference type="GO" id="GO:0007166">
    <property type="term" value="P:cell surface receptor signaling pathway"/>
    <property type="evidence" value="ECO:0007669"/>
    <property type="project" value="InterPro"/>
</dbReference>
<evidence type="ECO:0000259" key="6">
    <source>
        <dbReference type="PROSITE" id="PS50261"/>
    </source>
</evidence>
<dbReference type="HOGENOM" id="CLU_002753_3_0_1"/>
<dbReference type="EnsemblMetazoa" id="SMAR004029-RA">
    <property type="protein sequence ID" value="SMAR004029-PA"/>
    <property type="gene ID" value="SMAR004029"/>
</dbReference>
<dbReference type="InterPro" id="IPR000832">
    <property type="entry name" value="GPCR_2_secretin-like"/>
</dbReference>
<name>T1ISF7_STRMM</name>
<evidence type="ECO:0000256" key="2">
    <source>
        <dbReference type="ARBA" id="ARBA00022692"/>
    </source>
</evidence>
<keyword evidence="2 5" id="KW-0812">Transmembrane</keyword>
<feature type="transmembrane region" description="Helical" evidence="5">
    <location>
        <begin position="233"/>
        <end position="256"/>
    </location>
</feature>
<dbReference type="Gene3D" id="1.20.1070.10">
    <property type="entry name" value="Rhodopsin 7-helix transmembrane proteins"/>
    <property type="match status" value="1"/>
</dbReference>
<accession>T1ISF7</accession>
<dbReference type="InterPro" id="IPR053231">
    <property type="entry name" value="GPCR_LN-TM7"/>
</dbReference>
<organism evidence="7 8">
    <name type="scientific">Strigamia maritima</name>
    <name type="common">European centipede</name>
    <name type="synonym">Geophilus maritimus</name>
    <dbReference type="NCBI Taxonomy" id="126957"/>
    <lineage>
        <taxon>Eukaryota</taxon>
        <taxon>Metazoa</taxon>
        <taxon>Ecdysozoa</taxon>
        <taxon>Arthropoda</taxon>
        <taxon>Myriapoda</taxon>
        <taxon>Chilopoda</taxon>
        <taxon>Pleurostigmophora</taxon>
        <taxon>Geophilomorpha</taxon>
        <taxon>Linotaeniidae</taxon>
        <taxon>Strigamia</taxon>
    </lineage>
</organism>
<dbReference type="AlphaFoldDB" id="T1ISF7"/>
<feature type="transmembrane region" description="Helical" evidence="5">
    <location>
        <begin position="277"/>
        <end position="293"/>
    </location>
</feature>
<evidence type="ECO:0000256" key="3">
    <source>
        <dbReference type="ARBA" id="ARBA00022989"/>
    </source>
</evidence>
<dbReference type="GO" id="GO:0016020">
    <property type="term" value="C:membrane"/>
    <property type="evidence" value="ECO:0007669"/>
    <property type="project" value="UniProtKB-SubCell"/>
</dbReference>
<feature type="transmembrane region" description="Helical" evidence="5">
    <location>
        <begin position="74"/>
        <end position="95"/>
    </location>
</feature>
<dbReference type="eggNOG" id="KOG4289">
    <property type="taxonomic scope" value="Eukaryota"/>
</dbReference>
<feature type="transmembrane region" description="Helical" evidence="5">
    <location>
        <begin position="115"/>
        <end position="135"/>
    </location>
</feature>
<dbReference type="PANTHER" id="PTHR45902">
    <property type="entry name" value="LATROPHILIN RECEPTOR-LIKE PROTEIN A"/>
    <property type="match status" value="1"/>
</dbReference>
<dbReference type="Pfam" id="PF00002">
    <property type="entry name" value="7tm_2"/>
    <property type="match status" value="2"/>
</dbReference>
<dbReference type="InterPro" id="IPR017981">
    <property type="entry name" value="GPCR_2-like_7TM"/>
</dbReference>
<dbReference type="Proteomes" id="UP000014500">
    <property type="component" value="Unassembled WGS sequence"/>
</dbReference>
<feature type="domain" description="G-protein coupled receptors family 2 profile 2" evidence="6">
    <location>
        <begin position="41"/>
        <end position="328"/>
    </location>
</feature>
<dbReference type="PANTHER" id="PTHR45902:SF2">
    <property type="entry name" value="G-PROTEIN COUPLED RECEPTORS FAMILY 2 PROFILE 2 DOMAIN-CONTAINING PROTEIN"/>
    <property type="match status" value="1"/>
</dbReference>
<keyword evidence="8" id="KW-1185">Reference proteome</keyword>
<proteinExistence type="predicted"/>
<evidence type="ECO:0000313" key="8">
    <source>
        <dbReference type="Proteomes" id="UP000014500"/>
    </source>
</evidence>
<feature type="transmembrane region" description="Helical" evidence="5">
    <location>
        <begin position="179"/>
        <end position="201"/>
    </location>
</feature>